<dbReference type="InterPro" id="IPR050261">
    <property type="entry name" value="FrsA_esterase"/>
</dbReference>
<gene>
    <name evidence="4" type="ORF">COW36_12025</name>
</gene>
<organism evidence="4 5">
    <name type="scientific">bacterium (Candidatus Blackallbacteria) CG17_big_fil_post_rev_8_21_14_2_50_48_46</name>
    <dbReference type="NCBI Taxonomy" id="2014261"/>
    <lineage>
        <taxon>Bacteria</taxon>
        <taxon>Candidatus Blackallbacteria</taxon>
    </lineage>
</organism>
<feature type="transmembrane region" description="Helical" evidence="2">
    <location>
        <begin position="35"/>
        <end position="55"/>
    </location>
</feature>
<feature type="transmembrane region" description="Helical" evidence="2">
    <location>
        <begin position="288"/>
        <end position="304"/>
    </location>
</feature>
<accession>A0A2M7G4C0</accession>
<name>A0A2M7G4C0_9BACT</name>
<protein>
    <recommendedName>
        <fullName evidence="3">Serine aminopeptidase S33 domain-containing protein</fullName>
    </recommendedName>
</protein>
<proteinExistence type="predicted"/>
<evidence type="ECO:0000256" key="2">
    <source>
        <dbReference type="SAM" id="Phobius"/>
    </source>
</evidence>
<comment type="caution">
    <text evidence="4">The sequence shown here is derived from an EMBL/GenBank/DDBJ whole genome shotgun (WGS) entry which is preliminary data.</text>
</comment>
<dbReference type="InterPro" id="IPR029058">
    <property type="entry name" value="AB_hydrolase_fold"/>
</dbReference>
<reference evidence="4 5" key="1">
    <citation type="submission" date="2017-09" db="EMBL/GenBank/DDBJ databases">
        <title>Depth-based differentiation of microbial function through sediment-hosted aquifers and enrichment of novel symbionts in the deep terrestrial subsurface.</title>
        <authorList>
            <person name="Probst A.J."/>
            <person name="Ladd B."/>
            <person name="Jarett J.K."/>
            <person name="Geller-Mcgrath D.E."/>
            <person name="Sieber C.M."/>
            <person name="Emerson J.B."/>
            <person name="Anantharaman K."/>
            <person name="Thomas B.C."/>
            <person name="Malmstrom R."/>
            <person name="Stieglmeier M."/>
            <person name="Klingl A."/>
            <person name="Woyke T."/>
            <person name="Ryan C.M."/>
            <person name="Banfield J.F."/>
        </authorList>
    </citation>
    <scope>NUCLEOTIDE SEQUENCE [LARGE SCALE GENOMIC DNA]</scope>
    <source>
        <strain evidence="4">CG17_big_fil_post_rev_8_21_14_2_50_48_46</strain>
    </source>
</reference>
<evidence type="ECO:0000313" key="5">
    <source>
        <dbReference type="Proteomes" id="UP000231019"/>
    </source>
</evidence>
<feature type="domain" description="Serine aminopeptidase S33" evidence="3">
    <location>
        <begin position="94"/>
        <end position="223"/>
    </location>
</feature>
<dbReference type="Pfam" id="PF12146">
    <property type="entry name" value="Hydrolase_4"/>
    <property type="match status" value="1"/>
</dbReference>
<dbReference type="PANTHER" id="PTHR22946:SF9">
    <property type="entry name" value="POLYKETIDE TRANSFERASE AF380"/>
    <property type="match status" value="1"/>
</dbReference>
<dbReference type="EMBL" id="PFFQ01000037">
    <property type="protein sequence ID" value="PIW16725.1"/>
    <property type="molecule type" value="Genomic_DNA"/>
</dbReference>
<dbReference type="PANTHER" id="PTHR22946">
    <property type="entry name" value="DIENELACTONE HYDROLASE DOMAIN-CONTAINING PROTEIN-RELATED"/>
    <property type="match status" value="1"/>
</dbReference>
<evidence type="ECO:0000256" key="1">
    <source>
        <dbReference type="ARBA" id="ARBA00022801"/>
    </source>
</evidence>
<feature type="transmembrane region" description="Helical" evidence="2">
    <location>
        <begin position="316"/>
        <end position="346"/>
    </location>
</feature>
<dbReference type="AlphaFoldDB" id="A0A2M7G4C0"/>
<keyword evidence="2" id="KW-0472">Membrane</keyword>
<keyword evidence="2" id="KW-0812">Transmembrane</keyword>
<dbReference type="SUPFAM" id="SSF53474">
    <property type="entry name" value="alpha/beta-Hydrolases"/>
    <property type="match status" value="1"/>
</dbReference>
<keyword evidence="2" id="KW-1133">Transmembrane helix</keyword>
<dbReference type="Gene3D" id="3.40.50.1820">
    <property type="entry name" value="alpha/beta hydrolase"/>
    <property type="match status" value="1"/>
</dbReference>
<feature type="transmembrane region" description="Helical" evidence="2">
    <location>
        <begin position="476"/>
        <end position="495"/>
    </location>
</feature>
<evidence type="ECO:0000259" key="3">
    <source>
        <dbReference type="Pfam" id="PF12146"/>
    </source>
</evidence>
<sequence>MKAQQIKESLYQGPPQRKDRGNGVSLLKKYLSRPGLVPLFCILLMLCGSFGIFALSTQSAYNSQEVAIPVEASKRQLRGSLLLPSLDSEKPLPGVVLVHGVIVNRQYMSYFAKSLAQMGLAVLSLDLGGYGESDPRPESEADNLADAQAAIAWLRQFPGIDNSRIALGGHSMGGTTVIQALEEDPSLKGGVVLGMAPETKPSEKLPLWFGIGLYDAFHPPSQMRQKLANGTTQTLNTRLVISGFSSHQTEMQDPYLLAEASNWLGERLNLSNKSATHHEFWREIWSELYFYGWIGLLLTLLWKPEHGWGELVLLTFGLGALLLLGQFHLIAPLHSAKLCLLMLLLIHLRKTFTAKAHAHWQRIGILTGSFWLSYQAVALIDTLPEYYKNPAQVLAIPFFLFQELRVLPLTSLQSLLPVFFEAYSQSVQPAGPLAVILALEWFKPGVISQAVFIAETALSERLLNPQTDKKKPPKPWVLGGLFAGLSILLGALLWQRAESGFLHAGALKMLWQQGLFKWLPTCVGGFFLARWGLMKTCPRDDSNVRPTI</sequence>
<keyword evidence="1" id="KW-0378">Hydrolase</keyword>
<dbReference type="Proteomes" id="UP000231019">
    <property type="component" value="Unassembled WGS sequence"/>
</dbReference>
<dbReference type="GO" id="GO:0052689">
    <property type="term" value="F:carboxylic ester hydrolase activity"/>
    <property type="evidence" value="ECO:0007669"/>
    <property type="project" value="UniProtKB-ARBA"/>
</dbReference>
<feature type="transmembrane region" description="Helical" evidence="2">
    <location>
        <begin position="515"/>
        <end position="533"/>
    </location>
</feature>
<evidence type="ECO:0000313" key="4">
    <source>
        <dbReference type="EMBL" id="PIW16725.1"/>
    </source>
</evidence>
<dbReference type="InterPro" id="IPR022742">
    <property type="entry name" value="Hydrolase_4"/>
</dbReference>